<proteinExistence type="predicted"/>
<dbReference type="AlphaFoldDB" id="A0A915DKX8"/>
<keyword evidence="1" id="KW-1185">Reference proteome</keyword>
<accession>A0A915DKX8</accession>
<protein>
    <submittedName>
        <fullName evidence="2">Uncharacterized protein</fullName>
    </submittedName>
</protein>
<dbReference type="Gene3D" id="3.30.450.20">
    <property type="entry name" value="PAS domain"/>
    <property type="match status" value="1"/>
</dbReference>
<dbReference type="WBParaSite" id="jg20613">
    <property type="protein sequence ID" value="jg20613"/>
    <property type="gene ID" value="jg20613"/>
</dbReference>
<organism evidence="1 2">
    <name type="scientific">Ditylenchus dipsaci</name>
    <dbReference type="NCBI Taxonomy" id="166011"/>
    <lineage>
        <taxon>Eukaryota</taxon>
        <taxon>Metazoa</taxon>
        <taxon>Ecdysozoa</taxon>
        <taxon>Nematoda</taxon>
        <taxon>Chromadorea</taxon>
        <taxon>Rhabditida</taxon>
        <taxon>Tylenchina</taxon>
        <taxon>Tylenchomorpha</taxon>
        <taxon>Sphaerularioidea</taxon>
        <taxon>Anguinidae</taxon>
        <taxon>Anguininae</taxon>
        <taxon>Ditylenchus</taxon>
    </lineage>
</organism>
<dbReference type="Proteomes" id="UP000887574">
    <property type="component" value="Unplaced"/>
</dbReference>
<evidence type="ECO:0000313" key="1">
    <source>
        <dbReference type="Proteomes" id="UP000887574"/>
    </source>
</evidence>
<evidence type="ECO:0000313" key="2">
    <source>
        <dbReference type="WBParaSite" id="jg20613"/>
    </source>
</evidence>
<name>A0A915DKX8_9BILA</name>
<sequence length="100" mass="11555">MEGEREEIICQGDSLLDLIEPQDHPLVVNNISLYIKQPQDQQEKVFCCRMNIFRNGKSTSRFYCHNKLMLMTVRLILPEAKVLESQEQQESGPPFFVAAV</sequence>
<reference evidence="2" key="1">
    <citation type="submission" date="2022-11" db="UniProtKB">
        <authorList>
            <consortium name="WormBaseParasite"/>
        </authorList>
    </citation>
    <scope>IDENTIFICATION</scope>
</reference>